<evidence type="ECO:0000256" key="1">
    <source>
        <dbReference type="ARBA" id="ARBA00022475"/>
    </source>
</evidence>
<comment type="caution">
    <text evidence="7">The sequence shown here is derived from an EMBL/GenBank/DDBJ whole genome shotgun (WGS) entry which is preliminary data.</text>
</comment>
<evidence type="ECO:0000313" key="8">
    <source>
        <dbReference type="Proteomes" id="UP000805614"/>
    </source>
</evidence>
<dbReference type="Pfam" id="PF06305">
    <property type="entry name" value="LapA_dom"/>
    <property type="match status" value="1"/>
</dbReference>
<evidence type="ECO:0000259" key="6">
    <source>
        <dbReference type="Pfam" id="PF06305"/>
    </source>
</evidence>
<protein>
    <submittedName>
        <fullName evidence="7">DUF1049 domain-containing protein</fullName>
    </submittedName>
</protein>
<organism evidence="7 8">
    <name type="scientific">Actinomadura alba</name>
    <dbReference type="NCBI Taxonomy" id="406431"/>
    <lineage>
        <taxon>Bacteria</taxon>
        <taxon>Bacillati</taxon>
        <taxon>Actinomycetota</taxon>
        <taxon>Actinomycetes</taxon>
        <taxon>Streptosporangiales</taxon>
        <taxon>Thermomonosporaceae</taxon>
        <taxon>Actinomadura</taxon>
    </lineage>
</organism>
<keyword evidence="2 5" id="KW-0812">Transmembrane</keyword>
<evidence type="ECO:0000313" key="7">
    <source>
        <dbReference type="EMBL" id="MBC6469529.1"/>
    </source>
</evidence>
<dbReference type="Proteomes" id="UP000805614">
    <property type="component" value="Unassembled WGS sequence"/>
</dbReference>
<feature type="transmembrane region" description="Helical" evidence="5">
    <location>
        <begin position="35"/>
        <end position="55"/>
    </location>
</feature>
<keyword evidence="3 5" id="KW-1133">Transmembrane helix</keyword>
<keyword evidence="8" id="KW-1185">Reference proteome</keyword>
<proteinExistence type="predicted"/>
<feature type="transmembrane region" description="Helical" evidence="5">
    <location>
        <begin position="75"/>
        <end position="96"/>
    </location>
</feature>
<keyword evidence="4 5" id="KW-0472">Membrane</keyword>
<sequence length="109" mass="11866">MFLFQRTRNNPDQAPTERDVQTFAAARRISHARMAVVRLGVCAAILLGALIAFMVQNTVSVKVSFLWAEVTLPLAIALLLAMLSGVGGTFGARAASTARRRRLARKRAN</sequence>
<dbReference type="EMBL" id="JABVEC010000028">
    <property type="protein sequence ID" value="MBC6469529.1"/>
    <property type="molecule type" value="Genomic_DNA"/>
</dbReference>
<feature type="domain" description="Lipopolysaccharide assembly protein A" evidence="6">
    <location>
        <begin position="56"/>
        <end position="105"/>
    </location>
</feature>
<name>A0ABR7LYA8_9ACTN</name>
<evidence type="ECO:0000256" key="3">
    <source>
        <dbReference type="ARBA" id="ARBA00022989"/>
    </source>
</evidence>
<accession>A0ABR7LYA8</accession>
<reference evidence="7 8" key="1">
    <citation type="submission" date="2020-06" db="EMBL/GenBank/DDBJ databases">
        <title>Actinomadura xiongansis sp. nov., isolated from soil of Baiyangdian.</title>
        <authorList>
            <person name="Zhang X."/>
        </authorList>
    </citation>
    <scope>NUCLEOTIDE SEQUENCE [LARGE SCALE GENOMIC DNA]</scope>
    <source>
        <strain evidence="7 8">HBUM206468</strain>
    </source>
</reference>
<evidence type="ECO:0000256" key="5">
    <source>
        <dbReference type="SAM" id="Phobius"/>
    </source>
</evidence>
<dbReference type="RefSeq" id="WP_187246577.1">
    <property type="nucleotide sequence ID" value="NZ_BAAAOK010000025.1"/>
</dbReference>
<evidence type="ECO:0000256" key="2">
    <source>
        <dbReference type="ARBA" id="ARBA00022692"/>
    </source>
</evidence>
<gene>
    <name evidence="7" type="ORF">HKK74_29155</name>
</gene>
<evidence type="ECO:0000256" key="4">
    <source>
        <dbReference type="ARBA" id="ARBA00023136"/>
    </source>
</evidence>
<keyword evidence="1" id="KW-1003">Cell membrane</keyword>
<dbReference type="InterPro" id="IPR010445">
    <property type="entry name" value="LapA_dom"/>
</dbReference>